<keyword evidence="1" id="KW-0812">Transmembrane</keyword>
<dbReference type="Proteomes" id="UP001241072">
    <property type="component" value="Unassembled WGS sequence"/>
</dbReference>
<dbReference type="EMBL" id="JAUQUB010000001">
    <property type="protein sequence ID" value="MDO7881341.1"/>
    <property type="molecule type" value="Genomic_DNA"/>
</dbReference>
<accession>A0ABT9BJZ2</accession>
<name>A0ABT9BJZ2_9MICO</name>
<evidence type="ECO:0000256" key="1">
    <source>
        <dbReference type="SAM" id="Phobius"/>
    </source>
</evidence>
<sequence length="262" mass="29275">MDLAAIVPLWVTMPSFVLLFLGVSWGILLLVRPWVRRAAANHEEWDRVLGYAMSSYGLFYGILLALIAVSVYENFERVDVVVLDEVSSLGALYRGMSGYPESLAMELQGHVRDYTLSVIAEDWPLQQQGIIPSEGNTRVDHIQALLLSFEPTTIGQQTLHNQILSEFFDFLEARRARLDETDLALPPVMWVVVGIGAVINATMLALVEARNLRVHLIMSGIIAVFVALLIFVTASMDHPYSGYVNISPEAFQNLVDQLMVQR</sequence>
<gene>
    <name evidence="2" type="ORF">Q5716_03770</name>
</gene>
<evidence type="ECO:0000313" key="2">
    <source>
        <dbReference type="EMBL" id="MDO7881341.1"/>
    </source>
</evidence>
<comment type="caution">
    <text evidence="2">The sequence shown here is derived from an EMBL/GenBank/DDBJ whole genome shotgun (WGS) entry which is preliminary data.</text>
</comment>
<keyword evidence="3" id="KW-1185">Reference proteome</keyword>
<feature type="transmembrane region" description="Helical" evidence="1">
    <location>
        <begin position="214"/>
        <end position="234"/>
    </location>
</feature>
<evidence type="ECO:0000313" key="3">
    <source>
        <dbReference type="Proteomes" id="UP001241072"/>
    </source>
</evidence>
<keyword evidence="1" id="KW-1133">Transmembrane helix</keyword>
<feature type="transmembrane region" description="Helical" evidence="1">
    <location>
        <begin position="51"/>
        <end position="72"/>
    </location>
</feature>
<dbReference type="RefSeq" id="WP_305001752.1">
    <property type="nucleotide sequence ID" value="NZ_JAUQUB010000001.1"/>
</dbReference>
<reference evidence="2 3" key="1">
    <citation type="submission" date="2023-07" db="EMBL/GenBank/DDBJ databases">
        <title>Protaetiibacter sp. nov WY-16 isolated from soil.</title>
        <authorList>
            <person name="Liu B."/>
            <person name="Wan Y."/>
        </authorList>
    </citation>
    <scope>NUCLEOTIDE SEQUENCE [LARGE SCALE GENOMIC DNA]</scope>
    <source>
        <strain evidence="2 3">WY-16</strain>
    </source>
</reference>
<feature type="transmembrane region" description="Helical" evidence="1">
    <location>
        <begin position="188"/>
        <end position="207"/>
    </location>
</feature>
<feature type="transmembrane region" description="Helical" evidence="1">
    <location>
        <begin position="6"/>
        <end position="31"/>
    </location>
</feature>
<dbReference type="Pfam" id="PF14023">
    <property type="entry name" value="Bestrophin-like"/>
    <property type="match status" value="1"/>
</dbReference>
<organism evidence="2 3">
    <name type="scientific">Antiquaquibacter soli</name>
    <dbReference type="NCBI Taxonomy" id="3064523"/>
    <lineage>
        <taxon>Bacteria</taxon>
        <taxon>Bacillati</taxon>
        <taxon>Actinomycetota</taxon>
        <taxon>Actinomycetes</taxon>
        <taxon>Micrococcales</taxon>
        <taxon>Microbacteriaceae</taxon>
        <taxon>Antiquaquibacter</taxon>
    </lineage>
</organism>
<proteinExistence type="predicted"/>
<protein>
    <submittedName>
        <fullName evidence="2">DUF4239 domain-containing protein</fullName>
    </submittedName>
</protein>
<keyword evidence="1" id="KW-0472">Membrane</keyword>
<dbReference type="InterPro" id="IPR025333">
    <property type="entry name" value="DUF4239"/>
</dbReference>